<dbReference type="Proteomes" id="UP001054902">
    <property type="component" value="Unassembled WGS sequence"/>
</dbReference>
<comment type="caution">
    <text evidence="2">The sequence shown here is derived from an EMBL/GenBank/DDBJ whole genome shotgun (WGS) entry which is preliminary data.</text>
</comment>
<dbReference type="Gene3D" id="3.20.20.100">
    <property type="entry name" value="NADP-dependent oxidoreductase domain"/>
    <property type="match status" value="1"/>
</dbReference>
<dbReference type="InterPro" id="IPR036812">
    <property type="entry name" value="NAD(P)_OxRdtase_dom_sf"/>
</dbReference>
<proteinExistence type="predicted"/>
<evidence type="ECO:0000313" key="2">
    <source>
        <dbReference type="EMBL" id="GFH47682.1"/>
    </source>
</evidence>
<dbReference type="AlphaFoldDB" id="A0AAD3CKC9"/>
<sequence>MEAAHNHRVGFGTAALGDQAVESITMALESGFRSFDTAEADIWYNQSLLGSTLASYFEEEQETSKENTCHSQHLKISTKIPPWELTSFDNIRNKAKESRKELVGWCDDSSTFYPLDIYYIHAPECWQGWHPRCNNVKNTLSLYDSWMAMEAVHYDHSAERIGLSNVWPSQLLELIHWIQQRQEAYDGKGIPPRMPDVLQAYADPLKPADELREICKQYNIEFVSYSTLGTQHRTPDGRNPVLNHGVLIKLAEKYDRSVAEVVLSWALMNDMTVIPRSTKEEHIEELSKLFLDGHFLDQGDLDWIDSIKLN</sequence>
<evidence type="ECO:0000313" key="3">
    <source>
        <dbReference type="Proteomes" id="UP001054902"/>
    </source>
</evidence>
<dbReference type="PRINTS" id="PR00069">
    <property type="entry name" value="ALDKETRDTASE"/>
</dbReference>
<dbReference type="InterPro" id="IPR020471">
    <property type="entry name" value="AKR"/>
</dbReference>
<dbReference type="PANTHER" id="PTHR43827:SF8">
    <property type="entry name" value="ALDO_KETO REDUCTASE FAMILY PROTEIN"/>
    <property type="match status" value="1"/>
</dbReference>
<accession>A0AAD3CKC9</accession>
<dbReference type="PANTHER" id="PTHR43827">
    <property type="entry name" value="2,5-DIKETO-D-GLUCONIC ACID REDUCTASE"/>
    <property type="match status" value="1"/>
</dbReference>
<organism evidence="2 3">
    <name type="scientific">Chaetoceros tenuissimus</name>
    <dbReference type="NCBI Taxonomy" id="426638"/>
    <lineage>
        <taxon>Eukaryota</taxon>
        <taxon>Sar</taxon>
        <taxon>Stramenopiles</taxon>
        <taxon>Ochrophyta</taxon>
        <taxon>Bacillariophyta</taxon>
        <taxon>Coscinodiscophyceae</taxon>
        <taxon>Chaetocerotophycidae</taxon>
        <taxon>Chaetocerotales</taxon>
        <taxon>Chaetocerotaceae</taxon>
        <taxon>Chaetoceros</taxon>
    </lineage>
</organism>
<reference evidence="2 3" key="1">
    <citation type="journal article" date="2021" name="Sci. Rep.">
        <title>The genome of the diatom Chaetoceros tenuissimus carries an ancient integrated fragment of an extant virus.</title>
        <authorList>
            <person name="Hongo Y."/>
            <person name="Kimura K."/>
            <person name="Takaki Y."/>
            <person name="Yoshida Y."/>
            <person name="Baba S."/>
            <person name="Kobayashi G."/>
            <person name="Nagasaki K."/>
            <person name="Hano T."/>
            <person name="Tomaru Y."/>
        </authorList>
    </citation>
    <scope>NUCLEOTIDE SEQUENCE [LARGE SCALE GENOMIC DNA]</scope>
    <source>
        <strain evidence="2 3">NIES-3715</strain>
    </source>
</reference>
<dbReference type="GO" id="GO:0016491">
    <property type="term" value="F:oxidoreductase activity"/>
    <property type="evidence" value="ECO:0007669"/>
    <property type="project" value="InterPro"/>
</dbReference>
<feature type="domain" description="NADP-dependent oxidoreductase" evidence="1">
    <location>
        <begin position="9"/>
        <end position="290"/>
    </location>
</feature>
<dbReference type="SUPFAM" id="SSF51430">
    <property type="entry name" value="NAD(P)-linked oxidoreductase"/>
    <property type="match status" value="1"/>
</dbReference>
<name>A0AAD3CKC9_9STRA</name>
<protein>
    <recommendedName>
        <fullName evidence="1">NADP-dependent oxidoreductase domain-containing protein</fullName>
    </recommendedName>
</protein>
<dbReference type="InterPro" id="IPR023210">
    <property type="entry name" value="NADP_OxRdtase_dom"/>
</dbReference>
<keyword evidence="3" id="KW-1185">Reference proteome</keyword>
<gene>
    <name evidence="2" type="ORF">CTEN210_04157</name>
</gene>
<dbReference type="Pfam" id="PF00248">
    <property type="entry name" value="Aldo_ket_red"/>
    <property type="match status" value="1"/>
</dbReference>
<dbReference type="EMBL" id="BLLK01000023">
    <property type="protein sequence ID" value="GFH47682.1"/>
    <property type="molecule type" value="Genomic_DNA"/>
</dbReference>
<dbReference type="CDD" id="cd19071">
    <property type="entry name" value="AKR_AKR1-5-like"/>
    <property type="match status" value="1"/>
</dbReference>
<evidence type="ECO:0000259" key="1">
    <source>
        <dbReference type="Pfam" id="PF00248"/>
    </source>
</evidence>